<name>A0A3A5H676_9ACTN</name>
<dbReference type="InterPro" id="IPR017813">
    <property type="entry name" value="Mycothiol_AcTrfase"/>
</dbReference>
<comment type="function">
    <text evidence="4">Catalyzes the transfer of acetyl from acetyl-CoA to desacetylmycothiol (Cys-GlcN-Ins) to form mycothiol.</text>
</comment>
<feature type="binding site" evidence="4">
    <location>
        <position position="172"/>
    </location>
    <ligand>
        <name>1D-myo-inositol 2-(L-cysteinylamino)-2-deoxy-alpha-D-glucopyranoside</name>
        <dbReference type="ChEBI" id="CHEBI:58887"/>
    </ligand>
</feature>
<feature type="domain" description="N-acetyltransferase" evidence="5">
    <location>
        <begin position="2"/>
        <end position="136"/>
    </location>
</feature>
<evidence type="ECO:0000256" key="1">
    <source>
        <dbReference type="ARBA" id="ARBA00022679"/>
    </source>
</evidence>
<dbReference type="PANTHER" id="PTHR43420:SF12">
    <property type="entry name" value="N-ACETYLTRANSFERASE DOMAIN-CONTAINING PROTEIN"/>
    <property type="match status" value="1"/>
</dbReference>
<keyword evidence="3 4" id="KW-0012">Acyltransferase</keyword>
<evidence type="ECO:0000256" key="4">
    <source>
        <dbReference type="HAMAP-Rule" id="MF_01698"/>
    </source>
</evidence>
<evidence type="ECO:0000313" key="6">
    <source>
        <dbReference type="EMBL" id="RJS45441.1"/>
    </source>
</evidence>
<dbReference type="InterPro" id="IPR000182">
    <property type="entry name" value="GNAT_dom"/>
</dbReference>
<sequence length="286" mass="30448">MVDVRRVPPDQYAGAPAAALAELLAACRAADGRDPLDEAARLHLHNHGLAGADLWLAEGGFALARAGLGASALDLAVSPAHRRTGVGRALLETVVESTSGAIDAWSHGDHPGADALARTHGFGRSRELLVMTRPTTSTDTHMDVDPRIRGYLPTDEAELLRVNASAFIAHPEQGAMDADNLAERMAEPWFDPDGLLVATDRSRLLGFHWTKVHRGAQGEIYVLAVAPEAQGSGIGRALTRAGLAHLARRGCTAVHLYVEGTNAPAIALYRAFGFAPDHTHVQYHRA</sequence>
<dbReference type="InterPro" id="IPR016181">
    <property type="entry name" value="Acyl_CoA_acyltransferase"/>
</dbReference>
<dbReference type="PIRSF" id="PIRSF021524">
    <property type="entry name" value="MSH_acetyltransferase"/>
    <property type="match status" value="1"/>
</dbReference>
<comment type="caution">
    <text evidence="4">Lacks conserved residue(s) required for the propagation of feature annotation.</text>
</comment>
<evidence type="ECO:0000259" key="5">
    <source>
        <dbReference type="PROSITE" id="PS51186"/>
    </source>
</evidence>
<dbReference type="Pfam" id="PF00583">
    <property type="entry name" value="Acetyltransf_1"/>
    <property type="match status" value="2"/>
</dbReference>
<dbReference type="NCBIfam" id="TIGR03448">
    <property type="entry name" value="mycothiol_MshD"/>
    <property type="match status" value="1"/>
</dbReference>
<keyword evidence="7" id="KW-1185">Reference proteome</keyword>
<dbReference type="Proteomes" id="UP000276542">
    <property type="component" value="Unassembled WGS sequence"/>
</dbReference>
<feature type="binding site" evidence="4">
    <location>
        <begin position="75"/>
        <end position="77"/>
    </location>
    <ligand>
        <name>acetyl-CoA</name>
        <dbReference type="ChEBI" id="CHEBI:57288"/>
        <label>1</label>
    </ligand>
</feature>
<dbReference type="Gene3D" id="3.40.630.30">
    <property type="match status" value="1"/>
</dbReference>
<dbReference type="GO" id="GO:0035447">
    <property type="term" value="F:mycothiol synthase activity"/>
    <property type="evidence" value="ECO:0007669"/>
    <property type="project" value="UniProtKB-UniRule"/>
</dbReference>
<feature type="domain" description="N-acetyltransferase" evidence="5">
    <location>
        <begin position="146"/>
        <end position="286"/>
    </location>
</feature>
<comment type="caution">
    <text evidence="6">The sequence shown here is derived from an EMBL/GenBank/DDBJ whole genome shotgun (WGS) entry which is preliminary data.</text>
</comment>
<dbReference type="InterPro" id="IPR050680">
    <property type="entry name" value="YpeA/RimI_acetyltransf"/>
</dbReference>
<comment type="subunit">
    <text evidence="4">Monomer.</text>
</comment>
<dbReference type="AlphaFoldDB" id="A0A3A5H676"/>
<feature type="binding site" evidence="4">
    <location>
        <position position="211"/>
    </location>
    <ligand>
        <name>1D-myo-inositol 2-(L-cysteinylamino)-2-deoxy-alpha-D-glucopyranoside</name>
        <dbReference type="ChEBI" id="CHEBI:58887"/>
    </ligand>
</feature>
<dbReference type="RefSeq" id="WP_120059341.1">
    <property type="nucleotide sequence ID" value="NZ_QYRP01000002.1"/>
</dbReference>
<dbReference type="OrthoDB" id="3208058at2"/>
<keyword evidence="1 4" id="KW-0808">Transferase</keyword>
<feature type="binding site" evidence="4">
    <location>
        <begin position="223"/>
        <end position="225"/>
    </location>
    <ligand>
        <name>acetyl-CoA</name>
        <dbReference type="ChEBI" id="CHEBI:57288"/>
        <label>2</label>
    </ligand>
</feature>
<dbReference type="SUPFAM" id="SSF55729">
    <property type="entry name" value="Acyl-CoA N-acyltransferases (Nat)"/>
    <property type="match status" value="1"/>
</dbReference>
<feature type="binding site" evidence="4">
    <location>
        <position position="219"/>
    </location>
    <ligand>
        <name>1D-myo-inositol 2-(L-cysteinylamino)-2-deoxy-alpha-D-glucopyranoside</name>
        <dbReference type="ChEBI" id="CHEBI:58887"/>
    </ligand>
</feature>
<feature type="binding site" evidence="4">
    <location>
        <position position="257"/>
    </location>
    <ligand>
        <name>1D-myo-inositol 2-(L-cysteinylamino)-2-deoxy-alpha-D-glucopyranoside</name>
        <dbReference type="ChEBI" id="CHEBI:58887"/>
    </ligand>
</feature>
<dbReference type="HAMAP" id="MF_01698">
    <property type="entry name" value="MshD"/>
    <property type="match status" value="1"/>
</dbReference>
<evidence type="ECO:0000256" key="2">
    <source>
        <dbReference type="ARBA" id="ARBA00022737"/>
    </source>
</evidence>
<accession>A0A3A5H676</accession>
<proteinExistence type="inferred from homology"/>
<protein>
    <recommendedName>
        <fullName evidence="4">Mycothiol acetyltransferase</fullName>
        <shortName evidence="4">MSH acetyltransferase</shortName>
        <ecNumber evidence="4">2.3.1.189</ecNumber>
    </recommendedName>
    <alternativeName>
        <fullName evidence="4">Mycothiol synthase</fullName>
    </alternativeName>
</protein>
<reference evidence="7" key="1">
    <citation type="submission" date="2018-09" db="EMBL/GenBank/DDBJ databases">
        <authorList>
            <person name="Zhu H."/>
        </authorList>
    </citation>
    <scope>NUCLEOTIDE SEQUENCE [LARGE SCALE GENOMIC DNA]</scope>
    <source>
        <strain evidence="7">K1W22B-1</strain>
    </source>
</reference>
<dbReference type="EC" id="2.3.1.189" evidence="4"/>
<feature type="binding site" evidence="4">
    <location>
        <begin position="230"/>
        <end position="236"/>
    </location>
    <ligand>
        <name>acetyl-CoA</name>
        <dbReference type="ChEBI" id="CHEBI:57288"/>
        <label>2</label>
    </ligand>
</feature>
<dbReference type="PROSITE" id="PS51186">
    <property type="entry name" value="GNAT"/>
    <property type="match status" value="2"/>
</dbReference>
<evidence type="ECO:0000256" key="3">
    <source>
        <dbReference type="ARBA" id="ARBA00023315"/>
    </source>
</evidence>
<dbReference type="CDD" id="cd04301">
    <property type="entry name" value="NAT_SF"/>
    <property type="match status" value="2"/>
</dbReference>
<dbReference type="PANTHER" id="PTHR43420">
    <property type="entry name" value="ACETYLTRANSFERASE"/>
    <property type="match status" value="1"/>
</dbReference>
<keyword evidence="2 4" id="KW-0677">Repeat</keyword>
<comment type="catalytic activity">
    <reaction evidence="4">
        <text>1D-myo-inositol 2-(L-cysteinylamino)-2-deoxy-alpha-D-glucopyranoside + acetyl-CoA = mycothiol + CoA + H(+)</text>
        <dbReference type="Rhea" id="RHEA:26172"/>
        <dbReference type="ChEBI" id="CHEBI:15378"/>
        <dbReference type="ChEBI" id="CHEBI:16768"/>
        <dbReference type="ChEBI" id="CHEBI:57287"/>
        <dbReference type="ChEBI" id="CHEBI:57288"/>
        <dbReference type="ChEBI" id="CHEBI:58887"/>
        <dbReference type="EC" id="2.3.1.189"/>
    </reaction>
</comment>
<organism evidence="6 7">
    <name type="scientific">Nocardioides cavernaquae</name>
    <dbReference type="NCBI Taxonomy" id="2321396"/>
    <lineage>
        <taxon>Bacteria</taxon>
        <taxon>Bacillati</taxon>
        <taxon>Actinomycetota</taxon>
        <taxon>Actinomycetes</taxon>
        <taxon>Propionibacteriales</taxon>
        <taxon>Nocardioidaceae</taxon>
        <taxon>Nocardioides</taxon>
    </lineage>
</organism>
<feature type="binding site" evidence="4">
    <location>
        <position position="38"/>
    </location>
    <ligand>
        <name>1D-myo-inositol 2-(L-cysteinylamino)-2-deoxy-alpha-D-glucopyranoside</name>
        <dbReference type="ChEBI" id="CHEBI:58887"/>
    </ligand>
</feature>
<dbReference type="EMBL" id="QYRP01000002">
    <property type="protein sequence ID" value="RJS45441.1"/>
    <property type="molecule type" value="Genomic_DNA"/>
</dbReference>
<comment type="similarity">
    <text evidence="4">Belongs to the acetyltransferase family. MshD subfamily.</text>
</comment>
<dbReference type="GO" id="GO:0010125">
    <property type="term" value="P:mycothiol biosynthetic process"/>
    <property type="evidence" value="ECO:0007669"/>
    <property type="project" value="UniProtKB-UniRule"/>
</dbReference>
<evidence type="ECO:0000313" key="7">
    <source>
        <dbReference type="Proteomes" id="UP000276542"/>
    </source>
</evidence>
<gene>
    <name evidence="4 6" type="primary">mshD</name>
    <name evidence="6" type="ORF">D4739_03855</name>
</gene>